<feature type="region of interest" description="Disordered" evidence="1">
    <location>
        <begin position="208"/>
        <end position="261"/>
    </location>
</feature>
<reference evidence="3" key="1">
    <citation type="journal article" date="2023" name="G3 (Bethesda)">
        <title>Whole genome assemblies of Zophobas morio and Tenebrio molitor.</title>
        <authorList>
            <person name="Kaur S."/>
            <person name="Stinson S.A."/>
            <person name="diCenzo G.C."/>
        </authorList>
    </citation>
    <scope>NUCLEOTIDE SEQUENCE</scope>
    <source>
        <strain evidence="3">QUZm001</strain>
    </source>
</reference>
<feature type="region of interest" description="Disordered" evidence="1">
    <location>
        <begin position="1"/>
        <end position="164"/>
    </location>
</feature>
<feature type="compositionally biased region" description="Basic and acidic residues" evidence="1">
    <location>
        <begin position="240"/>
        <end position="261"/>
    </location>
</feature>
<dbReference type="Pfam" id="PF12572">
    <property type="entry name" value="DUF3752"/>
    <property type="match status" value="1"/>
</dbReference>
<organism evidence="3 4">
    <name type="scientific">Zophobas morio</name>
    <dbReference type="NCBI Taxonomy" id="2755281"/>
    <lineage>
        <taxon>Eukaryota</taxon>
        <taxon>Metazoa</taxon>
        <taxon>Ecdysozoa</taxon>
        <taxon>Arthropoda</taxon>
        <taxon>Hexapoda</taxon>
        <taxon>Insecta</taxon>
        <taxon>Pterygota</taxon>
        <taxon>Neoptera</taxon>
        <taxon>Endopterygota</taxon>
        <taxon>Coleoptera</taxon>
        <taxon>Polyphaga</taxon>
        <taxon>Cucujiformia</taxon>
        <taxon>Tenebrionidae</taxon>
        <taxon>Zophobas</taxon>
    </lineage>
</organism>
<dbReference type="Proteomes" id="UP001168821">
    <property type="component" value="Unassembled WGS sequence"/>
</dbReference>
<dbReference type="AlphaFoldDB" id="A0AA38MHR5"/>
<name>A0AA38MHR5_9CUCU</name>
<accession>A0AA38MHR5</accession>
<evidence type="ECO:0000313" key="3">
    <source>
        <dbReference type="EMBL" id="KAJ3656543.1"/>
    </source>
</evidence>
<dbReference type="EMBL" id="JALNTZ010000004">
    <property type="protein sequence ID" value="KAJ3656543.1"/>
    <property type="molecule type" value="Genomic_DNA"/>
</dbReference>
<protein>
    <recommendedName>
        <fullName evidence="2">DUF3752 domain-containing protein</fullName>
    </recommendedName>
</protein>
<keyword evidence="4" id="KW-1185">Reference proteome</keyword>
<comment type="caution">
    <text evidence="3">The sequence shown here is derived from an EMBL/GenBank/DDBJ whole genome shotgun (WGS) entry which is preliminary data.</text>
</comment>
<evidence type="ECO:0000259" key="2">
    <source>
        <dbReference type="Pfam" id="PF12572"/>
    </source>
</evidence>
<feature type="compositionally biased region" description="Basic and acidic residues" evidence="1">
    <location>
        <begin position="10"/>
        <end position="22"/>
    </location>
</feature>
<dbReference type="InterPro" id="IPR046331">
    <property type="entry name" value="GPAM1-like"/>
</dbReference>
<feature type="domain" description="DUF3752" evidence="2">
    <location>
        <begin position="211"/>
        <end position="331"/>
    </location>
</feature>
<evidence type="ECO:0000313" key="4">
    <source>
        <dbReference type="Proteomes" id="UP001168821"/>
    </source>
</evidence>
<dbReference type="PANTHER" id="PTHR46370">
    <property type="entry name" value="GPALPP MOTIFS-CONTAINING PROTEIN 1"/>
    <property type="match status" value="1"/>
</dbReference>
<dbReference type="InterPro" id="IPR022226">
    <property type="entry name" value="DUF3752"/>
</dbReference>
<feature type="compositionally biased region" description="Polar residues" evidence="1">
    <location>
        <begin position="227"/>
        <end position="239"/>
    </location>
</feature>
<dbReference type="PANTHER" id="PTHR46370:SF1">
    <property type="entry name" value="GPALPP MOTIFS-CONTAINING PROTEIN 1"/>
    <property type="match status" value="1"/>
</dbReference>
<evidence type="ECO:0000256" key="1">
    <source>
        <dbReference type="SAM" id="MobiDB-lite"/>
    </source>
</evidence>
<feature type="compositionally biased region" description="Basic residues" evidence="1">
    <location>
        <begin position="36"/>
        <end position="54"/>
    </location>
</feature>
<sequence length="338" mass="38685">MNSDSDSDDSDHGIRYKTDSTRHRMVLASHCLTSRPRSRSPIHAKSKNRGRQLPRHFLDDDPEESDLGSQFPFSFKHDEDSCAEPTQESSCIGPQLPLHLQKIKGESSSSSYGPQLPPHLKKHENPPSIGPYFPPHLRLKLQDDESDEEMDQDTYGPLPPGVSITSSAQLAFEERALQLKMDQLDPNKDSVPTREEWMVDLPQVKAANFGLGPRQFRSKPGPDMSDRSSWTDTPNTKNTQGERVDLKREAEMREIRKRDEEHEKIAKLLKKKNKLSLVEMHQTKMMETKMEEGPSERRPFSRDIDLQVNRFDEAQKKAVLKKAQLLDDRFSSGQSKFL</sequence>
<proteinExistence type="predicted"/>
<gene>
    <name evidence="3" type="ORF">Zmor_015614</name>
</gene>